<comment type="caution">
    <text evidence="1">The sequence shown here is derived from an EMBL/GenBank/DDBJ whole genome shotgun (WGS) entry which is preliminary data.</text>
</comment>
<dbReference type="EMBL" id="MZGS01000027">
    <property type="protein sequence ID" value="PWB85422.1"/>
    <property type="molecule type" value="Genomic_DNA"/>
</dbReference>
<keyword evidence="2" id="KW-1185">Reference proteome</keyword>
<name>A0A315XLE5_9EURY</name>
<reference evidence="1 2" key="1">
    <citation type="submission" date="2017-03" db="EMBL/GenBank/DDBJ databases">
        <title>Genome sequence of Methanobrevibacter thaueri.</title>
        <authorList>
            <person name="Poehlein A."/>
            <person name="Seedorf H."/>
            <person name="Daniel R."/>
        </authorList>
    </citation>
    <scope>NUCLEOTIDE SEQUENCE [LARGE SCALE GENOMIC DNA]</scope>
    <source>
        <strain evidence="1 2">DSM 11995</strain>
    </source>
</reference>
<gene>
    <name evidence="1" type="ORF">MBBTH_16820</name>
</gene>
<evidence type="ECO:0000313" key="1">
    <source>
        <dbReference type="EMBL" id="PWB85422.1"/>
    </source>
</evidence>
<evidence type="ECO:0000313" key="2">
    <source>
        <dbReference type="Proteomes" id="UP000251717"/>
    </source>
</evidence>
<organism evidence="1 2">
    <name type="scientific">Methanobrevibacter thaueri</name>
    <dbReference type="NCBI Taxonomy" id="190975"/>
    <lineage>
        <taxon>Archaea</taxon>
        <taxon>Methanobacteriati</taxon>
        <taxon>Methanobacteriota</taxon>
        <taxon>Methanomada group</taxon>
        <taxon>Methanobacteria</taxon>
        <taxon>Methanobacteriales</taxon>
        <taxon>Methanobacteriaceae</taxon>
        <taxon>Methanobrevibacter</taxon>
    </lineage>
</organism>
<dbReference type="Proteomes" id="UP000251717">
    <property type="component" value="Unassembled WGS sequence"/>
</dbReference>
<dbReference type="AlphaFoldDB" id="A0A315XLE5"/>
<accession>A0A315XLE5</accession>
<protein>
    <submittedName>
        <fullName evidence="1">Uncharacterized protein</fullName>
    </submittedName>
</protein>
<sequence>MVKIIFNIIKGYFKNRLCELGNLYEKIKKVIEIKNLYFLTVILTDFATLL</sequence>
<proteinExistence type="predicted"/>